<keyword evidence="3" id="KW-1185">Reference proteome</keyword>
<dbReference type="EMBL" id="JALJOR010000004">
    <property type="protein sequence ID" value="KAK9818298.1"/>
    <property type="molecule type" value="Genomic_DNA"/>
</dbReference>
<reference evidence="2 3" key="1">
    <citation type="journal article" date="2024" name="Nat. Commun.">
        <title>Phylogenomics reveals the evolutionary origins of lichenization in chlorophyte algae.</title>
        <authorList>
            <person name="Puginier C."/>
            <person name="Libourel C."/>
            <person name="Otte J."/>
            <person name="Skaloud P."/>
            <person name="Haon M."/>
            <person name="Grisel S."/>
            <person name="Petersen M."/>
            <person name="Berrin J.G."/>
            <person name="Delaux P.M."/>
            <person name="Dal Grande F."/>
            <person name="Keller J."/>
        </authorList>
    </citation>
    <scope>NUCLEOTIDE SEQUENCE [LARGE SCALE GENOMIC DNA]</scope>
    <source>
        <strain evidence="2 3">SAG 2043</strain>
    </source>
</reference>
<evidence type="ECO:0000313" key="2">
    <source>
        <dbReference type="EMBL" id="KAK9818298.1"/>
    </source>
</evidence>
<comment type="caution">
    <text evidence="2">The sequence shown here is derived from an EMBL/GenBank/DDBJ whole genome shotgun (WGS) entry which is preliminary data.</text>
</comment>
<feature type="region of interest" description="Disordered" evidence="1">
    <location>
        <begin position="15"/>
        <end position="38"/>
    </location>
</feature>
<dbReference type="Proteomes" id="UP001489004">
    <property type="component" value="Unassembled WGS sequence"/>
</dbReference>
<dbReference type="PANTHER" id="PTHR36006:SF2">
    <property type="entry name" value="OS06G0704200 PROTEIN"/>
    <property type="match status" value="1"/>
</dbReference>
<name>A0AAW1Q7N0_9CHLO</name>
<accession>A0AAW1Q7N0</accession>
<evidence type="ECO:0000256" key="1">
    <source>
        <dbReference type="SAM" id="MobiDB-lite"/>
    </source>
</evidence>
<dbReference type="PANTHER" id="PTHR36006">
    <property type="entry name" value="BNAC02G25390D PROTEIN"/>
    <property type="match status" value="1"/>
</dbReference>
<proteinExistence type="predicted"/>
<organism evidence="2 3">
    <name type="scientific">[Myrmecia] bisecta</name>
    <dbReference type="NCBI Taxonomy" id="41462"/>
    <lineage>
        <taxon>Eukaryota</taxon>
        <taxon>Viridiplantae</taxon>
        <taxon>Chlorophyta</taxon>
        <taxon>core chlorophytes</taxon>
        <taxon>Trebouxiophyceae</taxon>
        <taxon>Trebouxiales</taxon>
        <taxon>Trebouxiaceae</taxon>
        <taxon>Myrmecia</taxon>
    </lineage>
</organism>
<evidence type="ECO:0000313" key="3">
    <source>
        <dbReference type="Proteomes" id="UP001489004"/>
    </source>
</evidence>
<protein>
    <submittedName>
        <fullName evidence="2">Uncharacterized protein</fullName>
    </submittedName>
</protein>
<gene>
    <name evidence="2" type="ORF">WJX72_010257</name>
</gene>
<dbReference type="AlphaFoldDB" id="A0AAW1Q7N0"/>
<sequence>MSGVLHRVFAAPGCRCNQPPQARAQRQPPPPAQGHDRHAPGWLAWAAAAVLIWAPVSEAAAQKTAAPLRPPPVYNEDSFENVPQTLDSPGNSTPRLGGLISGERSKEVQACTRKCLATCIRGGGGAPGLGPLSMRREIIVFKEGFRSRQYCLSECTQVCALSLRPPIQGQVAK</sequence>